<organism evidence="1 2">
    <name type="scientific">Mycobacterium innocens</name>
    <dbReference type="NCBI Taxonomy" id="2341083"/>
    <lineage>
        <taxon>Bacteria</taxon>
        <taxon>Bacillati</taxon>
        <taxon>Actinomycetota</taxon>
        <taxon>Actinomycetes</taxon>
        <taxon>Mycobacteriales</taxon>
        <taxon>Mycobacteriaceae</taxon>
        <taxon>Mycobacterium</taxon>
    </lineage>
</organism>
<sequence length="63" mass="7013">MTTTVDFSTDLHNWLKSAGLDTIQGSRTDDGRTIICNRGGEIRYFVSFVDSCYATLWGAGEFD</sequence>
<evidence type="ECO:0000313" key="1">
    <source>
        <dbReference type="EMBL" id="VBA40266.1"/>
    </source>
</evidence>
<proteinExistence type="predicted"/>
<keyword evidence="2" id="KW-1185">Reference proteome</keyword>
<accession>A0A498Q381</accession>
<reference evidence="1 2" key="1">
    <citation type="submission" date="2018-09" db="EMBL/GenBank/DDBJ databases">
        <authorList>
            <person name="Tagini F."/>
        </authorList>
    </citation>
    <scope>NUCLEOTIDE SEQUENCE [LARGE SCALE GENOMIC DNA]</scope>
    <source>
        <strain evidence="1 2">MK13</strain>
    </source>
</reference>
<gene>
    <name evidence="1" type="ORF">LAUMK13_02981</name>
</gene>
<name>A0A498Q381_9MYCO</name>
<dbReference type="EMBL" id="UPHQ01000145">
    <property type="protein sequence ID" value="VBA40266.1"/>
    <property type="molecule type" value="Genomic_DNA"/>
</dbReference>
<protein>
    <submittedName>
        <fullName evidence="1">Immunity factor for TNT</fullName>
    </submittedName>
</protein>
<dbReference type="Proteomes" id="UP000267289">
    <property type="component" value="Unassembled WGS sequence"/>
</dbReference>
<evidence type="ECO:0000313" key="2">
    <source>
        <dbReference type="Proteomes" id="UP000267289"/>
    </source>
</evidence>
<dbReference type="AlphaFoldDB" id="A0A498Q381"/>